<keyword evidence="17" id="KW-0808">Transferase</keyword>
<feature type="region of interest" description="Disordered" evidence="16">
    <location>
        <begin position="1"/>
        <end position="63"/>
    </location>
</feature>
<evidence type="ECO:0000313" key="18">
    <source>
        <dbReference type="Proteomes" id="UP000037660"/>
    </source>
</evidence>
<comment type="function">
    <text evidence="13">Glucanases play a role in cell expansion during growth, in cell-cell fusion during mating, and in spore release during sporulation. This enzyme may be involved in beta-glucan degradation. Active on laminarin and lichenan.</text>
</comment>
<keyword evidence="7" id="KW-0378">Hydrolase</keyword>
<keyword evidence="4" id="KW-0134">Cell wall</keyword>
<dbReference type="AlphaFoldDB" id="A0A0K8P514"/>
<evidence type="ECO:0000256" key="3">
    <source>
        <dbReference type="ARBA" id="ARBA00022475"/>
    </source>
</evidence>
<evidence type="ECO:0000256" key="16">
    <source>
        <dbReference type="SAM" id="MobiDB-lite"/>
    </source>
</evidence>
<evidence type="ECO:0000256" key="2">
    <source>
        <dbReference type="ARBA" id="ARBA00004236"/>
    </source>
</evidence>
<dbReference type="GO" id="GO:0005886">
    <property type="term" value="C:plasma membrane"/>
    <property type="evidence" value="ECO:0007669"/>
    <property type="project" value="UniProtKB-SubCell"/>
</dbReference>
<keyword evidence="11" id="KW-0961">Cell wall biogenesis/degradation</keyword>
<dbReference type="Gene3D" id="3.20.20.80">
    <property type="entry name" value="Glycosidases"/>
    <property type="match status" value="1"/>
</dbReference>
<dbReference type="Proteomes" id="UP000037660">
    <property type="component" value="Unassembled WGS sequence"/>
</dbReference>
<dbReference type="Pfam" id="PF00332">
    <property type="entry name" value="Glyco_hydro_17"/>
    <property type="match status" value="1"/>
</dbReference>
<dbReference type="GO" id="GO:0071555">
    <property type="term" value="P:cell wall organization"/>
    <property type="evidence" value="ECO:0007669"/>
    <property type="project" value="UniProtKB-KW"/>
</dbReference>
<keyword evidence="12" id="KW-0624">Polysaccharide degradation</keyword>
<evidence type="ECO:0000256" key="9">
    <source>
        <dbReference type="ARBA" id="ARBA00023180"/>
    </source>
</evidence>
<keyword evidence="8" id="KW-0472">Membrane</keyword>
<name>A0A0K8P514_PISS1</name>
<proteinExistence type="predicted"/>
<evidence type="ECO:0000256" key="1">
    <source>
        <dbReference type="ARBA" id="ARBA00004191"/>
    </source>
</evidence>
<evidence type="ECO:0000256" key="15">
    <source>
        <dbReference type="ARBA" id="ARBA00043078"/>
    </source>
</evidence>
<dbReference type="GO" id="GO:0016740">
    <property type="term" value="F:transferase activity"/>
    <property type="evidence" value="ECO:0007669"/>
    <property type="project" value="UniProtKB-KW"/>
</dbReference>
<evidence type="ECO:0000256" key="11">
    <source>
        <dbReference type="ARBA" id="ARBA00023316"/>
    </source>
</evidence>
<keyword evidence="18" id="KW-1185">Reference proteome</keyword>
<dbReference type="InterPro" id="IPR000490">
    <property type="entry name" value="Glyco_hydro_17"/>
</dbReference>
<evidence type="ECO:0000256" key="14">
    <source>
        <dbReference type="ARBA" id="ARBA00042373"/>
    </source>
</evidence>
<dbReference type="InterPro" id="IPR050732">
    <property type="entry name" value="Beta-glucan_modifiers"/>
</dbReference>
<dbReference type="STRING" id="1547922.ISF6_3115"/>
<accession>A0A0K8P514</accession>
<dbReference type="SUPFAM" id="SSF51445">
    <property type="entry name" value="(Trans)glycosidases"/>
    <property type="match status" value="1"/>
</dbReference>
<comment type="subcellular location">
    <subcellularLocation>
        <location evidence="2">Cell membrane</location>
    </subcellularLocation>
    <subcellularLocation>
        <location evidence="1">Secreted</location>
        <location evidence="1">Cell wall</location>
    </subcellularLocation>
</comment>
<dbReference type="PANTHER" id="PTHR16631:SF17">
    <property type="entry name" value="GLUCAN ENDO-1,3-BETA-GLUCOSIDASE BTGC"/>
    <property type="match status" value="1"/>
</dbReference>
<dbReference type="GO" id="GO:0005576">
    <property type="term" value="C:extracellular region"/>
    <property type="evidence" value="ECO:0007669"/>
    <property type="project" value="TreeGrafter"/>
</dbReference>
<evidence type="ECO:0000313" key="17">
    <source>
        <dbReference type="EMBL" id="GAP37260.1"/>
    </source>
</evidence>
<keyword evidence="3" id="KW-1003">Cell membrane</keyword>
<dbReference type="GO" id="GO:0009986">
    <property type="term" value="C:cell surface"/>
    <property type="evidence" value="ECO:0007669"/>
    <property type="project" value="TreeGrafter"/>
</dbReference>
<evidence type="ECO:0000256" key="4">
    <source>
        <dbReference type="ARBA" id="ARBA00022512"/>
    </source>
</evidence>
<evidence type="ECO:0000256" key="13">
    <source>
        <dbReference type="ARBA" id="ARBA00037649"/>
    </source>
</evidence>
<evidence type="ECO:0000256" key="10">
    <source>
        <dbReference type="ARBA" id="ARBA00023277"/>
    </source>
</evidence>
<keyword evidence="9" id="KW-0325">Glycoprotein</keyword>
<evidence type="ECO:0000256" key="12">
    <source>
        <dbReference type="ARBA" id="ARBA00023326"/>
    </source>
</evidence>
<gene>
    <name evidence="17" type="ORF">ISF6_3115</name>
</gene>
<reference evidence="18" key="1">
    <citation type="submission" date="2015-07" db="EMBL/GenBank/DDBJ databases">
        <title>Discovery of a poly(ethylene terephthalate assimilation.</title>
        <authorList>
            <person name="Yoshida S."/>
            <person name="Hiraga K."/>
            <person name="Takehana T."/>
            <person name="Taniguchi I."/>
            <person name="Yamaji H."/>
            <person name="Maeda Y."/>
            <person name="Toyohara K."/>
            <person name="Miyamoto K."/>
            <person name="Kimura Y."/>
            <person name="Oda K."/>
        </authorList>
    </citation>
    <scope>NUCLEOTIDE SEQUENCE [LARGE SCALE GENOMIC DNA]</scope>
    <source>
        <strain evidence="18">NBRC 110686 / TISTR 2288 / 201-F6</strain>
    </source>
</reference>
<evidence type="ECO:0000256" key="8">
    <source>
        <dbReference type="ARBA" id="ARBA00023136"/>
    </source>
</evidence>
<dbReference type="InterPro" id="IPR017853">
    <property type="entry name" value="GH"/>
</dbReference>
<keyword evidence="10" id="KW-0119">Carbohydrate metabolism</keyword>
<dbReference type="PANTHER" id="PTHR16631">
    <property type="entry name" value="GLUCAN 1,3-BETA-GLUCOSIDASE"/>
    <property type="match status" value="1"/>
</dbReference>
<organism evidence="17 18">
    <name type="scientific">Piscinibacter sakaiensis</name>
    <name type="common">Ideonella sakaiensis</name>
    <dbReference type="NCBI Taxonomy" id="1547922"/>
    <lineage>
        <taxon>Bacteria</taxon>
        <taxon>Pseudomonadati</taxon>
        <taxon>Pseudomonadota</taxon>
        <taxon>Betaproteobacteria</taxon>
        <taxon>Burkholderiales</taxon>
        <taxon>Sphaerotilaceae</taxon>
        <taxon>Piscinibacter</taxon>
    </lineage>
</organism>
<evidence type="ECO:0000256" key="6">
    <source>
        <dbReference type="ARBA" id="ARBA00022729"/>
    </source>
</evidence>
<dbReference type="RefSeq" id="WP_082368429.1">
    <property type="nucleotide sequence ID" value="NZ_BBYR01000044.1"/>
</dbReference>
<evidence type="ECO:0000256" key="7">
    <source>
        <dbReference type="ARBA" id="ARBA00022801"/>
    </source>
</evidence>
<comment type="caution">
    <text evidence="17">The sequence shown here is derived from an EMBL/GenBank/DDBJ whole genome shotgun (WGS) entry which is preliminary data.</text>
</comment>
<evidence type="ECO:0000256" key="5">
    <source>
        <dbReference type="ARBA" id="ARBA00022525"/>
    </source>
</evidence>
<dbReference type="OrthoDB" id="9806824at2"/>
<reference evidence="17 18" key="2">
    <citation type="journal article" date="2016" name="Science">
        <title>A bacterium that degrades and assimilates poly(ethylene terephthalate).</title>
        <authorList>
            <person name="Yoshida S."/>
            <person name="Hiraga K."/>
            <person name="Takehana T."/>
            <person name="Taniguchi I."/>
            <person name="Yamaji H."/>
            <person name="Maeda Y."/>
            <person name="Toyohara K."/>
            <person name="Miyamoto K."/>
            <person name="Kimura Y."/>
            <person name="Oda K."/>
        </authorList>
    </citation>
    <scope>NUCLEOTIDE SEQUENCE [LARGE SCALE GENOMIC DNA]</scope>
    <source>
        <strain evidence="18">NBRC 110686 / TISTR 2288 / 201-F6</strain>
    </source>
</reference>
<protein>
    <recommendedName>
        <fullName evidence="15">Endo-1,3-beta-glucanase btgC</fullName>
    </recommendedName>
    <alternativeName>
        <fullName evidence="14">Laminarinase btgC</fullName>
    </alternativeName>
</protein>
<feature type="compositionally biased region" description="Low complexity" evidence="16">
    <location>
        <begin position="13"/>
        <end position="48"/>
    </location>
</feature>
<keyword evidence="6" id="KW-0732">Signal</keyword>
<dbReference type="GO" id="GO:0042973">
    <property type="term" value="F:glucan endo-1,3-beta-D-glucosidase activity"/>
    <property type="evidence" value="ECO:0007669"/>
    <property type="project" value="TreeGrafter"/>
</dbReference>
<sequence>MSLPRHPARPLVAGAPGATGAGPSASEPGADQALGAPGGRPLAAGHPGDAPATPIAHATPGAGAADPLRAALREVLARGVHGLCFSPYLEGQAPGSPVDEAQIAERLAILRPHARWIRSFSCTDGHEQTPRLARAMGLRTMVGAWLGTDAAINEREIAAVIEVGRAGHADIVAVGNEVLLREDLDEDALLGFIRRVQDALPGVPVGTVDAYYLFERHPRIAAACDVVLANCYPFWEGCPREHALAYMQDMVRRTRAAAPGKRLVVSETGWPDRGSPFHGAVPSTEGAIAYFVDTQRWAEAEGVEIFHFAAFDEAWKVGAEGDVGAWWGLWDKDGQPKFTR</sequence>
<dbReference type="GO" id="GO:0000272">
    <property type="term" value="P:polysaccharide catabolic process"/>
    <property type="evidence" value="ECO:0007669"/>
    <property type="project" value="UniProtKB-KW"/>
</dbReference>
<keyword evidence="5" id="KW-0964">Secreted</keyword>
<dbReference type="EMBL" id="BBYR01000044">
    <property type="protein sequence ID" value="GAP37260.1"/>
    <property type="molecule type" value="Genomic_DNA"/>
</dbReference>